<keyword evidence="2" id="KW-0444">Lipid biosynthesis</keyword>
<evidence type="ECO:0000256" key="2">
    <source>
        <dbReference type="ARBA" id="ARBA00022516"/>
    </source>
</evidence>
<keyword evidence="1" id="KW-1003">Cell membrane</keyword>
<keyword evidence="4" id="KW-0443">Lipid metabolism</keyword>
<dbReference type="EMBL" id="UINC01167673">
    <property type="protein sequence ID" value="SVD70315.1"/>
    <property type="molecule type" value="Genomic_DNA"/>
</dbReference>
<keyword evidence="7" id="KW-0594">Phospholipid biosynthesis</keyword>
<name>A0A382XI89_9ZZZZ</name>
<keyword evidence="10" id="KW-0670">Pyruvate</keyword>
<evidence type="ECO:0008006" key="12">
    <source>
        <dbReference type="Google" id="ProtNLM"/>
    </source>
</evidence>
<dbReference type="PANTHER" id="PTHR35809">
    <property type="entry name" value="ARCHAETIDYLSERINE DECARBOXYLASE PROENZYME-RELATED"/>
    <property type="match status" value="1"/>
</dbReference>
<evidence type="ECO:0000256" key="6">
    <source>
        <dbReference type="ARBA" id="ARBA00023145"/>
    </source>
</evidence>
<gene>
    <name evidence="11" type="ORF">METZ01_LOCUS423169</name>
</gene>
<evidence type="ECO:0000256" key="7">
    <source>
        <dbReference type="ARBA" id="ARBA00023209"/>
    </source>
</evidence>
<keyword evidence="8" id="KW-0456">Lyase</keyword>
<feature type="non-terminal residue" evidence="11">
    <location>
        <position position="1"/>
    </location>
</feature>
<protein>
    <recommendedName>
        <fullName evidence="12">Phosphatidylserine decarboxylase</fullName>
    </recommendedName>
</protein>
<evidence type="ECO:0000256" key="10">
    <source>
        <dbReference type="ARBA" id="ARBA00023317"/>
    </source>
</evidence>
<proteinExistence type="predicted"/>
<evidence type="ECO:0000256" key="3">
    <source>
        <dbReference type="ARBA" id="ARBA00022793"/>
    </source>
</evidence>
<keyword evidence="6" id="KW-0865">Zymogen</keyword>
<evidence type="ECO:0000256" key="1">
    <source>
        <dbReference type="ARBA" id="ARBA00022475"/>
    </source>
</evidence>
<keyword evidence="3" id="KW-0210">Decarboxylase</keyword>
<dbReference type="Pfam" id="PF02666">
    <property type="entry name" value="PS_Dcarbxylase"/>
    <property type="match status" value="1"/>
</dbReference>
<accession>A0A382XI89</accession>
<organism evidence="11">
    <name type="scientific">marine metagenome</name>
    <dbReference type="NCBI Taxonomy" id="408172"/>
    <lineage>
        <taxon>unclassified sequences</taxon>
        <taxon>metagenomes</taxon>
        <taxon>ecological metagenomes</taxon>
    </lineage>
</organism>
<reference evidence="11" key="1">
    <citation type="submission" date="2018-05" db="EMBL/GenBank/DDBJ databases">
        <authorList>
            <person name="Lanie J.A."/>
            <person name="Ng W.-L."/>
            <person name="Kazmierczak K.M."/>
            <person name="Andrzejewski T.M."/>
            <person name="Davidsen T.M."/>
            <person name="Wayne K.J."/>
            <person name="Tettelin H."/>
            <person name="Glass J.I."/>
            <person name="Rusch D."/>
            <person name="Podicherti R."/>
            <person name="Tsui H.-C.T."/>
            <person name="Winkler M.E."/>
        </authorList>
    </citation>
    <scope>NUCLEOTIDE SEQUENCE</scope>
</reference>
<keyword evidence="5" id="KW-0472">Membrane</keyword>
<sequence length="189" mass="20126">GVWLAVVCFGLLAVALGLFFRDPDRSVPVGLGSNAVLSPADGRVLHAGEPQPSVAPPGNWLQVSIFLSPLDVHINRTPIGGKVVAVSYTPGRFLAAFNERSAQENERSEIHVESEGQVIVFRQVVGALARRVVCRIEPGMAVARGQRFGIMKFGSRMDVFLPPTATIDAKVGDAVRASETVIGRLASLS</sequence>
<evidence type="ECO:0000256" key="9">
    <source>
        <dbReference type="ARBA" id="ARBA00023264"/>
    </source>
</evidence>
<dbReference type="InterPro" id="IPR033175">
    <property type="entry name" value="PSD-A"/>
</dbReference>
<keyword evidence="9" id="KW-1208">Phospholipid metabolism</keyword>
<evidence type="ECO:0000256" key="4">
    <source>
        <dbReference type="ARBA" id="ARBA00023098"/>
    </source>
</evidence>
<evidence type="ECO:0000256" key="5">
    <source>
        <dbReference type="ARBA" id="ARBA00023136"/>
    </source>
</evidence>
<dbReference type="AlphaFoldDB" id="A0A382XI89"/>
<dbReference type="GO" id="GO:0004609">
    <property type="term" value="F:phosphatidylserine decarboxylase activity"/>
    <property type="evidence" value="ECO:0007669"/>
    <property type="project" value="InterPro"/>
</dbReference>
<evidence type="ECO:0000256" key="8">
    <source>
        <dbReference type="ARBA" id="ARBA00023239"/>
    </source>
</evidence>
<evidence type="ECO:0000313" key="11">
    <source>
        <dbReference type="EMBL" id="SVD70315.1"/>
    </source>
</evidence>
<dbReference type="GO" id="GO:0008654">
    <property type="term" value="P:phospholipid biosynthetic process"/>
    <property type="evidence" value="ECO:0007669"/>
    <property type="project" value="UniProtKB-KW"/>
</dbReference>
<dbReference type="InterPro" id="IPR003817">
    <property type="entry name" value="PS_Dcarbxylase"/>
</dbReference>
<dbReference type="PANTHER" id="PTHR35809:SF1">
    <property type="entry name" value="ARCHAETIDYLSERINE DECARBOXYLASE PROENZYME-RELATED"/>
    <property type="match status" value="1"/>
</dbReference>